<evidence type="ECO:0000256" key="1">
    <source>
        <dbReference type="SAM" id="MobiDB-lite"/>
    </source>
</evidence>
<dbReference type="eggNOG" id="ENOG502TISN">
    <property type="taxonomic scope" value="Eukaryota"/>
</dbReference>
<feature type="compositionally biased region" description="Acidic residues" evidence="1">
    <location>
        <begin position="230"/>
        <end position="243"/>
    </location>
</feature>
<evidence type="ECO:0000313" key="2">
    <source>
        <dbReference type="Proteomes" id="UP000095282"/>
    </source>
</evidence>
<dbReference type="AlphaFoldDB" id="A0A1I7V3D8"/>
<feature type="region of interest" description="Disordered" evidence="1">
    <location>
        <begin position="1"/>
        <end position="36"/>
    </location>
</feature>
<evidence type="ECO:0000313" key="3">
    <source>
        <dbReference type="WBParaSite" id="Csp11.Scaffold630.g21982.t1"/>
    </source>
</evidence>
<keyword evidence="2" id="KW-1185">Reference proteome</keyword>
<feature type="compositionally biased region" description="Basic and acidic residues" evidence="1">
    <location>
        <begin position="48"/>
        <end position="72"/>
    </location>
</feature>
<proteinExistence type="predicted"/>
<reference evidence="3" key="1">
    <citation type="submission" date="2016-11" db="UniProtKB">
        <authorList>
            <consortium name="WormBaseParasite"/>
        </authorList>
    </citation>
    <scope>IDENTIFICATION</scope>
</reference>
<feature type="compositionally biased region" description="Basic and acidic residues" evidence="1">
    <location>
        <begin position="85"/>
        <end position="102"/>
    </location>
</feature>
<feature type="compositionally biased region" description="Acidic residues" evidence="1">
    <location>
        <begin position="174"/>
        <end position="197"/>
    </location>
</feature>
<dbReference type="STRING" id="1561998.A0A1I7V3D8"/>
<name>A0A1I7V3D8_9PELO</name>
<feature type="region of interest" description="Disordered" evidence="1">
    <location>
        <begin position="135"/>
        <end position="285"/>
    </location>
</feature>
<dbReference type="Proteomes" id="UP000095282">
    <property type="component" value="Unplaced"/>
</dbReference>
<feature type="compositionally biased region" description="Basic and acidic residues" evidence="1">
    <location>
        <begin position="249"/>
        <end position="285"/>
    </location>
</feature>
<protein>
    <submittedName>
        <fullName evidence="3">DUF4604 domain-containing protein</fullName>
    </submittedName>
</protein>
<dbReference type="WBParaSite" id="Csp11.Scaffold630.g21982.t1">
    <property type="protein sequence ID" value="Csp11.Scaffold630.g21982.t1"/>
    <property type="gene ID" value="Csp11.Scaffold630.g21982"/>
</dbReference>
<organism evidence="2 3">
    <name type="scientific">Caenorhabditis tropicalis</name>
    <dbReference type="NCBI Taxonomy" id="1561998"/>
    <lineage>
        <taxon>Eukaryota</taxon>
        <taxon>Metazoa</taxon>
        <taxon>Ecdysozoa</taxon>
        <taxon>Nematoda</taxon>
        <taxon>Chromadorea</taxon>
        <taxon>Rhabditida</taxon>
        <taxon>Rhabditina</taxon>
        <taxon>Rhabditomorpha</taxon>
        <taxon>Rhabditoidea</taxon>
        <taxon>Rhabditidae</taxon>
        <taxon>Peloderinae</taxon>
        <taxon>Caenorhabditis</taxon>
    </lineage>
</organism>
<sequence length="285" mass="32920">MSNESKSFEKLGAPIKVEEEEEEGSSDSFSEFPIGAVPFSREELFKRVRDRAHRQEEQERRDEVAETDRQQDGQENNPQEEDRQEENRQEEPEPRREEEAKPAADPAIMAAIQQLIAAPGERQLLIRVKDHQATLIVTPENAPAPTTQVPQHEEEPESQESIEKPKRRLRVVTSDDEEEEEEELAETDPEDIEEEENQITPRKKGKAPKEAATPTPAKRLRTLALNEESSSSEEEEEEEEEETNPFCDSQRDPEYIPDTQELRRDRPSDYRVPKNAPKDPLDLKY</sequence>
<feature type="region of interest" description="Disordered" evidence="1">
    <location>
        <begin position="48"/>
        <end position="107"/>
    </location>
</feature>
<accession>A0A1I7V3D8</accession>